<dbReference type="SUPFAM" id="SSF46929">
    <property type="entry name" value="DNA helicase RuvA subunit, C-terminal domain"/>
    <property type="match status" value="1"/>
</dbReference>
<comment type="function">
    <text evidence="6">The RuvA-RuvB-RuvC complex processes Holliday junction (HJ) DNA during genetic recombination and DNA repair, while the RuvA-RuvB complex plays an important role in the rescue of blocked DNA replication forks via replication fork reversal (RFR). RuvA specifically binds to HJ cruciform DNA, conferring on it an open structure. The RuvB hexamer acts as an ATP-dependent pump, pulling dsDNA into and through the RuvAB complex. HJ branch migration allows RuvC to scan DNA until it finds its consensus sequence, where it cleaves and resolves the cruciform DNA.</text>
</comment>
<protein>
    <recommendedName>
        <fullName evidence="6">Holliday junction branch migration complex subunit RuvA</fullName>
    </recommendedName>
</protein>
<dbReference type="GO" id="GO:0006281">
    <property type="term" value="P:DNA repair"/>
    <property type="evidence" value="ECO:0007669"/>
    <property type="project" value="UniProtKB-UniRule"/>
</dbReference>
<keyword evidence="4 6" id="KW-0233">DNA recombination</keyword>
<dbReference type="GO" id="GO:0009379">
    <property type="term" value="C:Holliday junction helicase complex"/>
    <property type="evidence" value="ECO:0007669"/>
    <property type="project" value="InterPro"/>
</dbReference>
<comment type="caution">
    <text evidence="6">Lacks conserved residue(s) required for the propagation of feature annotation.</text>
</comment>
<evidence type="ECO:0000256" key="2">
    <source>
        <dbReference type="ARBA" id="ARBA00022763"/>
    </source>
</evidence>
<dbReference type="HAMAP" id="MF_00031">
    <property type="entry name" value="DNA_HJ_migration_RuvA"/>
    <property type="match status" value="1"/>
</dbReference>
<gene>
    <name evidence="6" type="primary">ruvA</name>
    <name evidence="8" type="ORF">EV213_11157</name>
</gene>
<dbReference type="Proteomes" id="UP000295632">
    <property type="component" value="Unassembled WGS sequence"/>
</dbReference>
<keyword evidence="8" id="KW-0547">Nucleotide-binding</keyword>
<keyword evidence="2 6" id="KW-0227">DNA damage</keyword>
<feature type="domain" description="Helix-hairpin-helix DNA-binding motif class 1" evidence="7">
    <location>
        <begin position="107"/>
        <end position="126"/>
    </location>
</feature>
<dbReference type="RefSeq" id="WP_133581028.1">
    <property type="nucleotide sequence ID" value="NZ_SNYJ01000011.1"/>
</dbReference>
<sequence>MYDFIKGTVAYVCPQYITLDVNGVGYQLLLPHPLQYEAKKGEVLQLFTHFYVREDAQHLYGFPTREDRILFQLLLSVTGIGPKGGLAILAAGRLEDIVKAIDSEDETFLMKFPGIGKKTARQMILDLKGKVSEFLPSHQMNLVAATEEATMNTELEEAAEALLALGYSQREVDKIRPLLEHEDLTAEAYVKKALQMMLEGKRRR</sequence>
<dbReference type="InterPro" id="IPR003583">
    <property type="entry name" value="Hlx-hairpin-Hlx_DNA-bd_motif"/>
</dbReference>
<dbReference type="GO" id="GO:0006310">
    <property type="term" value="P:DNA recombination"/>
    <property type="evidence" value="ECO:0007669"/>
    <property type="project" value="UniProtKB-UniRule"/>
</dbReference>
<dbReference type="AlphaFoldDB" id="A0A4R6TVX7"/>
<dbReference type="Gene3D" id="1.10.150.20">
    <property type="entry name" value="5' to 3' exonuclease, C-terminal subdomain"/>
    <property type="match status" value="1"/>
</dbReference>
<keyword evidence="9" id="KW-1185">Reference proteome</keyword>
<keyword evidence="8" id="KW-0347">Helicase</keyword>
<dbReference type="GO" id="GO:0005524">
    <property type="term" value="F:ATP binding"/>
    <property type="evidence" value="ECO:0007669"/>
    <property type="project" value="InterPro"/>
</dbReference>
<keyword evidence="3 6" id="KW-0238">DNA-binding</keyword>
<dbReference type="InterPro" id="IPR036267">
    <property type="entry name" value="RuvA_C_sf"/>
</dbReference>
<evidence type="ECO:0000256" key="3">
    <source>
        <dbReference type="ARBA" id="ARBA00023125"/>
    </source>
</evidence>
<evidence type="ECO:0000259" key="7">
    <source>
        <dbReference type="SMART" id="SM00278"/>
    </source>
</evidence>
<evidence type="ECO:0000313" key="9">
    <source>
        <dbReference type="Proteomes" id="UP000295632"/>
    </source>
</evidence>
<organism evidence="8 9">
    <name type="scientific">Aureibacillus halotolerans</name>
    <dbReference type="NCBI Taxonomy" id="1508390"/>
    <lineage>
        <taxon>Bacteria</taxon>
        <taxon>Bacillati</taxon>
        <taxon>Bacillota</taxon>
        <taxon>Bacilli</taxon>
        <taxon>Bacillales</taxon>
        <taxon>Bacillaceae</taxon>
        <taxon>Aureibacillus</taxon>
    </lineage>
</organism>
<dbReference type="SMART" id="SM00278">
    <property type="entry name" value="HhH1"/>
    <property type="match status" value="2"/>
</dbReference>
<keyword evidence="1 6" id="KW-0963">Cytoplasm</keyword>
<keyword evidence="8" id="KW-0378">Hydrolase</keyword>
<dbReference type="GO" id="GO:0048476">
    <property type="term" value="C:Holliday junction resolvase complex"/>
    <property type="evidence" value="ECO:0007669"/>
    <property type="project" value="UniProtKB-UniRule"/>
</dbReference>
<evidence type="ECO:0000313" key="8">
    <source>
        <dbReference type="EMBL" id="TDQ37978.1"/>
    </source>
</evidence>
<comment type="subcellular location">
    <subcellularLocation>
        <location evidence="6">Cytoplasm</location>
    </subcellularLocation>
</comment>
<dbReference type="GO" id="GO:0000400">
    <property type="term" value="F:four-way junction DNA binding"/>
    <property type="evidence" value="ECO:0007669"/>
    <property type="project" value="UniProtKB-UniRule"/>
</dbReference>
<dbReference type="SUPFAM" id="SSF50249">
    <property type="entry name" value="Nucleic acid-binding proteins"/>
    <property type="match status" value="1"/>
</dbReference>
<evidence type="ECO:0000256" key="4">
    <source>
        <dbReference type="ARBA" id="ARBA00023172"/>
    </source>
</evidence>
<reference evidence="8 9" key="1">
    <citation type="submission" date="2019-03" db="EMBL/GenBank/DDBJ databases">
        <title>Genomic Encyclopedia of Type Strains, Phase IV (KMG-IV): sequencing the most valuable type-strain genomes for metagenomic binning, comparative biology and taxonomic classification.</title>
        <authorList>
            <person name="Goeker M."/>
        </authorList>
    </citation>
    <scope>NUCLEOTIDE SEQUENCE [LARGE SCALE GENOMIC DNA]</scope>
    <source>
        <strain evidence="8 9">DSM 28697</strain>
    </source>
</reference>
<dbReference type="SUPFAM" id="SSF47781">
    <property type="entry name" value="RuvA domain 2-like"/>
    <property type="match status" value="1"/>
</dbReference>
<feature type="region of interest" description="Domain III" evidence="6">
    <location>
        <begin position="151"/>
        <end position="204"/>
    </location>
</feature>
<dbReference type="EMBL" id="SNYJ01000011">
    <property type="protein sequence ID" value="TDQ37978.1"/>
    <property type="molecule type" value="Genomic_DNA"/>
</dbReference>
<dbReference type="InterPro" id="IPR000085">
    <property type="entry name" value="RuvA"/>
</dbReference>
<dbReference type="InterPro" id="IPR011114">
    <property type="entry name" value="RuvA_C"/>
</dbReference>
<dbReference type="InterPro" id="IPR013849">
    <property type="entry name" value="DNA_helicase_Holl-junc_RuvA_I"/>
</dbReference>
<dbReference type="InterPro" id="IPR012340">
    <property type="entry name" value="NA-bd_OB-fold"/>
</dbReference>
<feature type="domain" description="Helix-hairpin-helix DNA-binding motif class 1" evidence="7">
    <location>
        <begin position="72"/>
        <end position="91"/>
    </location>
</feature>
<comment type="subunit">
    <text evidence="6">Homotetramer. Forms an RuvA(8)-RuvB(12)-Holliday junction (HJ) complex. HJ DNA is sandwiched between 2 RuvA tetramers; dsDNA enters through RuvA and exits via RuvB. An RuvB hexamer assembles on each DNA strand where it exits the tetramer. Each RuvB hexamer is contacted by two RuvA subunits (via domain III) on 2 adjacent RuvB subunits; this complex drives branch migration. In the full resolvosome a probable DNA-RuvA(4)-RuvB(12)-RuvC(2) complex forms which resolves the HJ.</text>
</comment>
<dbReference type="Gene3D" id="2.40.50.140">
    <property type="entry name" value="Nucleic acid-binding proteins"/>
    <property type="match status" value="1"/>
</dbReference>
<evidence type="ECO:0000256" key="5">
    <source>
        <dbReference type="ARBA" id="ARBA00023204"/>
    </source>
</evidence>
<evidence type="ECO:0000256" key="1">
    <source>
        <dbReference type="ARBA" id="ARBA00022490"/>
    </source>
</evidence>
<dbReference type="Pfam" id="PF01330">
    <property type="entry name" value="RuvA_N"/>
    <property type="match status" value="1"/>
</dbReference>
<dbReference type="Pfam" id="PF07499">
    <property type="entry name" value="RuvA_C"/>
    <property type="match status" value="1"/>
</dbReference>
<comment type="domain">
    <text evidence="6">Has three domains with a flexible linker between the domains II and III and assumes an 'L' shape. Domain III is highly mobile and contacts RuvB.</text>
</comment>
<dbReference type="Pfam" id="PF14520">
    <property type="entry name" value="HHH_5"/>
    <property type="match status" value="1"/>
</dbReference>
<dbReference type="Gene3D" id="1.10.8.10">
    <property type="entry name" value="DNA helicase RuvA subunit, C-terminal domain"/>
    <property type="match status" value="1"/>
</dbReference>
<comment type="caution">
    <text evidence="8">The sequence shown here is derived from an EMBL/GenBank/DDBJ whole genome shotgun (WGS) entry which is preliminary data.</text>
</comment>
<comment type="similarity">
    <text evidence="6">Belongs to the RuvA family.</text>
</comment>
<proteinExistence type="inferred from homology"/>
<keyword evidence="8" id="KW-0067">ATP-binding</keyword>
<accession>A0A4R6TVX7</accession>
<dbReference type="InterPro" id="IPR010994">
    <property type="entry name" value="RuvA_2-like"/>
</dbReference>
<keyword evidence="5 6" id="KW-0234">DNA repair</keyword>
<dbReference type="OrthoDB" id="5293449at2"/>
<dbReference type="GO" id="GO:0005737">
    <property type="term" value="C:cytoplasm"/>
    <property type="evidence" value="ECO:0007669"/>
    <property type="project" value="UniProtKB-SubCell"/>
</dbReference>
<name>A0A4R6TVX7_9BACI</name>
<evidence type="ECO:0000256" key="6">
    <source>
        <dbReference type="HAMAP-Rule" id="MF_00031"/>
    </source>
</evidence>
<dbReference type="NCBIfam" id="TIGR00084">
    <property type="entry name" value="ruvA"/>
    <property type="match status" value="1"/>
</dbReference>
<dbReference type="GO" id="GO:0009378">
    <property type="term" value="F:four-way junction helicase activity"/>
    <property type="evidence" value="ECO:0007669"/>
    <property type="project" value="InterPro"/>
</dbReference>